<evidence type="ECO:0000313" key="1">
    <source>
        <dbReference type="EMBL" id="QGZ39571.1"/>
    </source>
</evidence>
<sequence>MRISCQQVSGAGVPRAPPGRFKAVRVVLGWCVTACIGRLQRVRKDVYSAYTLKGNTMKTMLRAAGLTALLLTAGLASAGTATVTYGPLDKMTDVPRFASDREGMEAHFREHMGKLAEQLPAGQVLKVEFVDIDLAGDQFPRVAIQDVRVLKGRADWPRMELRWSVEQDGTVVSSGTSKVADPNYLMSSNRYNNEMYGYEKEMLDDWFRKEVLKKKR</sequence>
<keyword evidence="2" id="KW-1185">Reference proteome</keyword>
<accession>A0ABX6FSD0</accession>
<name>A0ABX6FSD0_9BURK</name>
<dbReference type="EMBL" id="CP046904">
    <property type="protein sequence ID" value="QGZ39571.1"/>
    <property type="molecule type" value="Genomic_DNA"/>
</dbReference>
<dbReference type="InterPro" id="IPR021557">
    <property type="entry name" value="DUF3016"/>
</dbReference>
<proteinExistence type="predicted"/>
<evidence type="ECO:0000313" key="2">
    <source>
        <dbReference type="Proteomes" id="UP000437862"/>
    </source>
</evidence>
<organism evidence="1 2">
    <name type="scientific">Pseudoduganella flava</name>
    <dbReference type="NCBI Taxonomy" id="871742"/>
    <lineage>
        <taxon>Bacteria</taxon>
        <taxon>Pseudomonadati</taxon>
        <taxon>Pseudomonadota</taxon>
        <taxon>Betaproteobacteria</taxon>
        <taxon>Burkholderiales</taxon>
        <taxon>Oxalobacteraceae</taxon>
        <taxon>Telluria group</taxon>
        <taxon>Pseudoduganella</taxon>
    </lineage>
</organism>
<gene>
    <name evidence="1" type="ORF">GO485_11280</name>
</gene>
<dbReference type="Proteomes" id="UP000437862">
    <property type="component" value="Chromosome"/>
</dbReference>
<protein>
    <submittedName>
        <fullName evidence="1">DUF3016 domain-containing protein</fullName>
    </submittedName>
</protein>
<dbReference type="Pfam" id="PF11454">
    <property type="entry name" value="DUF3016"/>
    <property type="match status" value="1"/>
</dbReference>
<reference evidence="1 2" key="1">
    <citation type="submission" date="2019-12" db="EMBL/GenBank/DDBJ databases">
        <title>Draft Genome Sequences of Six Type Strains of the Genus Massilia.</title>
        <authorList>
            <person name="Miess H."/>
            <person name="Frediansyah A."/>
            <person name="Goeker M."/>
            <person name="Gross H."/>
        </authorList>
    </citation>
    <scope>NUCLEOTIDE SEQUENCE [LARGE SCALE GENOMIC DNA]</scope>
    <source>
        <strain evidence="1 2">DSM 26639</strain>
    </source>
</reference>